<keyword evidence="2 7" id="KW-0808">Transferase</keyword>
<dbReference type="InterPro" id="IPR003414">
    <property type="entry name" value="PP_kinase"/>
</dbReference>
<dbReference type="InterPro" id="IPR041108">
    <property type="entry name" value="PP_kinase_C_1"/>
</dbReference>
<evidence type="ECO:0000256" key="2">
    <source>
        <dbReference type="ARBA" id="ARBA00022679"/>
    </source>
</evidence>
<dbReference type="PIRSF" id="PIRSF015589">
    <property type="entry name" value="PP_kinase"/>
    <property type="match status" value="1"/>
</dbReference>
<keyword evidence="5" id="KW-0067">ATP-binding</keyword>
<evidence type="ECO:0000313" key="9">
    <source>
        <dbReference type="EMBL" id="SDN43138.1"/>
    </source>
</evidence>
<comment type="PTM">
    <text evidence="7">An intermediate of this reaction is the autophosphorylated ppk in which a phosphate is covalently linked to a histidine residue through a N-P bond.</text>
</comment>
<dbReference type="GO" id="GO:0005524">
    <property type="term" value="F:ATP binding"/>
    <property type="evidence" value="ECO:0007669"/>
    <property type="project" value="UniProtKB-KW"/>
</dbReference>
<dbReference type="RefSeq" id="WP_074610648.1">
    <property type="nucleotide sequence ID" value="NZ_FNGY01000007.1"/>
</dbReference>
<gene>
    <name evidence="9" type="ORF">SAMN05421820_107368</name>
</gene>
<evidence type="ECO:0000256" key="4">
    <source>
        <dbReference type="ARBA" id="ARBA00022777"/>
    </source>
</evidence>
<dbReference type="InterPro" id="IPR036832">
    <property type="entry name" value="PPK_N_dom_sf"/>
</dbReference>
<dbReference type="Gene3D" id="1.20.58.310">
    <property type="entry name" value="Polyphosphate kinase N-terminal domain"/>
    <property type="match status" value="1"/>
</dbReference>
<dbReference type="CDD" id="cd09167">
    <property type="entry name" value="PLDc_EcPPK1_C2_like"/>
    <property type="match status" value="1"/>
</dbReference>
<dbReference type="SUPFAM" id="SSF143724">
    <property type="entry name" value="PHP14-like"/>
    <property type="match status" value="1"/>
</dbReference>
<comment type="catalytic activity">
    <reaction evidence="7">
        <text>[phosphate](n) + ATP = [phosphate](n+1) + ADP</text>
        <dbReference type="Rhea" id="RHEA:19573"/>
        <dbReference type="Rhea" id="RHEA-COMP:9859"/>
        <dbReference type="Rhea" id="RHEA-COMP:14280"/>
        <dbReference type="ChEBI" id="CHEBI:16838"/>
        <dbReference type="ChEBI" id="CHEBI:30616"/>
        <dbReference type="ChEBI" id="CHEBI:456216"/>
        <dbReference type="EC" id="2.7.4.1"/>
    </reaction>
</comment>
<proteinExistence type="inferred from homology"/>
<dbReference type="PROSITE" id="PS50035">
    <property type="entry name" value="PLD"/>
    <property type="match status" value="1"/>
</dbReference>
<dbReference type="Proteomes" id="UP000183200">
    <property type="component" value="Unassembled WGS sequence"/>
</dbReference>
<dbReference type="Gene3D" id="3.30.1840.10">
    <property type="entry name" value="Polyphosphate kinase middle domain"/>
    <property type="match status" value="1"/>
</dbReference>
<organism evidence="9 10">
    <name type="scientific">Pedobacter steynii</name>
    <dbReference type="NCBI Taxonomy" id="430522"/>
    <lineage>
        <taxon>Bacteria</taxon>
        <taxon>Pseudomonadati</taxon>
        <taxon>Bacteroidota</taxon>
        <taxon>Sphingobacteriia</taxon>
        <taxon>Sphingobacteriales</taxon>
        <taxon>Sphingobacteriaceae</taxon>
        <taxon>Pedobacter</taxon>
    </lineage>
</organism>
<dbReference type="InterPro" id="IPR001736">
    <property type="entry name" value="PLipase_D/transphosphatidylase"/>
</dbReference>
<keyword evidence="3" id="KW-0547">Nucleotide-binding</keyword>
<dbReference type="STRING" id="430522.BFS30_18990"/>
<name>A0A1H0BBY2_9SPHI</name>
<dbReference type="InterPro" id="IPR025198">
    <property type="entry name" value="PPK_N_dom"/>
</dbReference>
<dbReference type="InterPro" id="IPR025200">
    <property type="entry name" value="PPK_C_dom2"/>
</dbReference>
<dbReference type="OrthoDB" id="9761456at2"/>
<feature type="domain" description="PLD phosphodiesterase" evidence="8">
    <location>
        <begin position="568"/>
        <end position="598"/>
    </location>
</feature>
<dbReference type="NCBIfam" id="NF003917">
    <property type="entry name" value="PRK05443.1-1"/>
    <property type="match status" value="1"/>
</dbReference>
<evidence type="ECO:0000313" key="10">
    <source>
        <dbReference type="Proteomes" id="UP000183200"/>
    </source>
</evidence>
<dbReference type="Pfam" id="PF02503">
    <property type="entry name" value="PP_kinase"/>
    <property type="match status" value="1"/>
</dbReference>
<evidence type="ECO:0000256" key="7">
    <source>
        <dbReference type="RuleBase" id="RU003800"/>
    </source>
</evidence>
<dbReference type="SUPFAM" id="SSF56024">
    <property type="entry name" value="Phospholipase D/nuclease"/>
    <property type="match status" value="2"/>
</dbReference>
<dbReference type="Pfam" id="PF13089">
    <property type="entry name" value="PP_kinase_N"/>
    <property type="match status" value="1"/>
</dbReference>
<dbReference type="Pfam" id="PF17941">
    <property type="entry name" value="PP_kinase_C_1"/>
    <property type="match status" value="1"/>
</dbReference>
<reference evidence="10" key="1">
    <citation type="submission" date="2016-10" db="EMBL/GenBank/DDBJ databases">
        <authorList>
            <person name="Varghese N."/>
            <person name="Submissions S."/>
        </authorList>
    </citation>
    <scope>NUCLEOTIDE SEQUENCE [LARGE SCALE GENOMIC DNA]</scope>
    <source>
        <strain evidence="10">DSM 19110</strain>
    </source>
</reference>
<dbReference type="NCBIfam" id="TIGR03705">
    <property type="entry name" value="poly_P_kin"/>
    <property type="match status" value="1"/>
</dbReference>
<sequence length="666" mass="76672">MESAAFFNRDLSWLSFNERVLMEASKATVPILERIKFLSIYSSNLDEFYRVRMPVLMWDFELAKQKINQQQQKFGEIMVKQILPELEAQNIHWLYNKPIPAEISAQVSDIFFNEVLAYIHSVCIDRDLKDFFAENNKLYQVIILRDQEGHNERMELISIPSEVLQRLYAIPAGEEQYVVFLEDIIKHHLTYLFPNDVIHGAFNLKITRNAALKIGQEYAEDITIALEKQLETRDFGFATRFLYEPGIPLRNIYRVIHALKLHKAAVVEGGTYHNLKDLNNFPLDGKQFGYPKWPAAVAERIAEKDTLFNHILRKDILINVPYQNYDAVLRFFNEASNDVSVEEIYVTLYRVASNSRIVNALMTAAKNGKKVVVLVELKARFDEANNIKWAKQMKAAGVRIVYSNLDLKVHAKVGLVKRNIEGETQYLGLLATGNLNESTAKFYTDHILLTAHQPMLLELESLFGFLSKKKKTPADEDQISFEHLLVAQFNLQKTFLDLIQREIDHAQQGLPASMIIKMNNLEEQVLITKLYEASQAGVKIQLIIRGICCLIPGQAGLSENITVRRIVDRYLEHGRIFIFHNKGENNVYMGSADWMNRNIYSRIEVCFPLYDADLKRLITEIITLQLQDNVQAVNISVTMQNEALNGPKPLRSQEAIYQLLQKFNVN</sequence>
<evidence type="ECO:0000256" key="3">
    <source>
        <dbReference type="ARBA" id="ARBA00022741"/>
    </source>
</evidence>
<dbReference type="EC" id="2.7.4.1" evidence="7"/>
<dbReference type="PANTHER" id="PTHR30218">
    <property type="entry name" value="POLYPHOSPHATE KINASE"/>
    <property type="match status" value="1"/>
</dbReference>
<comment type="similarity">
    <text evidence="7">Belongs to the polyphosphate kinase 1 (PPK1) family.</text>
</comment>
<dbReference type="InterPro" id="IPR036830">
    <property type="entry name" value="PP_kinase_middle_dom_sf"/>
</dbReference>
<dbReference type="InterPro" id="IPR024953">
    <property type="entry name" value="PP_kinase_middle"/>
</dbReference>
<dbReference type="PANTHER" id="PTHR30218:SF0">
    <property type="entry name" value="POLYPHOSPHATE KINASE"/>
    <property type="match status" value="1"/>
</dbReference>
<dbReference type="SUPFAM" id="SSF140356">
    <property type="entry name" value="PPK N-terminal domain-like"/>
    <property type="match status" value="1"/>
</dbReference>
<keyword evidence="6" id="KW-0460">Magnesium</keyword>
<evidence type="ECO:0000256" key="6">
    <source>
        <dbReference type="ARBA" id="ARBA00022842"/>
    </source>
</evidence>
<dbReference type="Gene3D" id="3.30.870.10">
    <property type="entry name" value="Endonuclease Chain A"/>
    <property type="match status" value="2"/>
</dbReference>
<keyword evidence="4 9" id="KW-0418">Kinase</keyword>
<dbReference type="Pfam" id="PF13090">
    <property type="entry name" value="PP_kinase_C"/>
    <property type="match status" value="1"/>
</dbReference>
<dbReference type="AlphaFoldDB" id="A0A1H0BBY2"/>
<evidence type="ECO:0000256" key="5">
    <source>
        <dbReference type="ARBA" id="ARBA00022840"/>
    </source>
</evidence>
<evidence type="ECO:0000259" key="8">
    <source>
        <dbReference type="PROSITE" id="PS50035"/>
    </source>
</evidence>
<dbReference type="GO" id="GO:0009358">
    <property type="term" value="C:polyphosphate kinase complex"/>
    <property type="evidence" value="ECO:0007669"/>
    <property type="project" value="InterPro"/>
</dbReference>
<dbReference type="GO" id="GO:0006799">
    <property type="term" value="P:polyphosphate biosynthetic process"/>
    <property type="evidence" value="ECO:0007669"/>
    <property type="project" value="InterPro"/>
</dbReference>
<comment type="function">
    <text evidence="7">Catalyzes the reversible transfer of the terminal phosphate of ATP to form a long-chain polyphosphate (polyP).</text>
</comment>
<dbReference type="GO" id="GO:0008976">
    <property type="term" value="F:polyphosphate kinase activity"/>
    <property type="evidence" value="ECO:0007669"/>
    <property type="project" value="UniProtKB-EC"/>
</dbReference>
<protein>
    <recommendedName>
        <fullName evidence="7">Polyphosphate kinase</fullName>
        <ecNumber evidence="7">2.7.4.1</ecNumber>
    </recommendedName>
</protein>
<evidence type="ECO:0000256" key="1">
    <source>
        <dbReference type="ARBA" id="ARBA00022553"/>
    </source>
</evidence>
<keyword evidence="1 7" id="KW-0597">Phosphoprotein</keyword>
<keyword evidence="10" id="KW-1185">Reference proteome</keyword>
<dbReference type="EMBL" id="FNGY01000007">
    <property type="protein sequence ID" value="SDN43138.1"/>
    <property type="molecule type" value="Genomic_DNA"/>
</dbReference>
<accession>A0A1H0BBY2</accession>